<dbReference type="GO" id="GO:0046872">
    <property type="term" value="F:metal ion binding"/>
    <property type="evidence" value="ECO:0007669"/>
    <property type="project" value="InterPro"/>
</dbReference>
<dbReference type="Pfam" id="PF22516">
    <property type="entry name" value="PreP_C"/>
    <property type="match status" value="1"/>
</dbReference>
<accession>A0AA37W6N6</accession>
<organism evidence="2 3">
    <name type="scientific">Litoribrevibacter albus</name>
    <dbReference type="NCBI Taxonomy" id="1473156"/>
    <lineage>
        <taxon>Bacteria</taxon>
        <taxon>Pseudomonadati</taxon>
        <taxon>Pseudomonadota</taxon>
        <taxon>Gammaproteobacteria</taxon>
        <taxon>Oceanospirillales</taxon>
        <taxon>Oceanospirillaceae</taxon>
        <taxon>Litoribrevibacter</taxon>
    </lineage>
</organism>
<dbReference type="InterPro" id="IPR011765">
    <property type="entry name" value="Pept_M16_N"/>
</dbReference>
<name>A0AA37W6N6_9GAMM</name>
<dbReference type="RefSeq" id="WP_284381397.1">
    <property type="nucleotide sequence ID" value="NZ_BSNM01000014.1"/>
</dbReference>
<dbReference type="Proteomes" id="UP001161389">
    <property type="component" value="Unassembled WGS sequence"/>
</dbReference>
<dbReference type="Gene3D" id="3.30.830.10">
    <property type="entry name" value="Metalloenzyme, LuxS/M16 peptidase-like"/>
    <property type="match status" value="4"/>
</dbReference>
<dbReference type="PANTHER" id="PTHR43016">
    <property type="entry name" value="PRESEQUENCE PROTEASE"/>
    <property type="match status" value="1"/>
</dbReference>
<sequence>MSSGNPFKLVSKREIESLHVTLEAYEHIKTGAKHYHLATDNKENVFLVALKTVPTDSTGVAHILEHTVLCGSERFPVRDPFFMMIRRSLNSFMNAFTSSDWTAYPFASQNRKDFDNLLEVYLDAVFFANLHPLDFAQEGYRIEVKDPKDAANSNLTYKGVVFNEMKGAMSSPVSKLWHTMSSHLYKSTTYHFNSGGEPKNIPDLSYDELQAFYKKHYHPSNAVFMTFGDIPAEEHQKKFEALVLDRFERSEHDIHVGSETRFTAPVTVEDYYPSTDPNDQTSVILGWLLGESTDLQELLAAQFVSNLLLDNSSSPLRKYLETSKLAETPSPLCGLEDSNQEMAFLCGLEGINPEDADVFEKEIIALFERLSEEGVPLEQQEAVLHQLEVSQREIGGDSYPYGLQLILSSLAAATHGVNPADILDIDPVLLELREKIQDPEYIKDLIRHFFIENQHRVCLTMKPSADLVEQEKAEEKARLAEIKAGMSEQDLQNLIDVANELKERQEQEDDISILPKVELSDIHSDIPRHDPEISSDKALFSYVCGTNGISYQQAVFDLPVLTEQELGWLPLYTSMVTEVGYGELSYDQAQLKQSQIVGSLSAYSSLMVDETNPDAVKGYIHFSGKALNTKVSEFVPLLKDVISTVRFDETDRVWELLLQMKHRKHQSVTGSGHSYAMLASSAAWSSLSAINHNLGGLTGIHRLMEQVKDISCLDQIMPILKSIHSKVISSPVRLLALGDGQGLGSLQDQVSKVWTEGEFSQNMTSSQMIVTPAEKKQIWTTSTQVNFVSRAFKTCMHTDPDAAPLTILSSVLRNGFLHRAVREQGGAYGGGANQDNAAGVFRFYSYRDPRSLETLDDFTKSVEWFLSKEHGFEPIEEAILGVVGSIDKPASPAGEARQDFHNRLMGRSYEDRHDFRDRILGVTEDQLKAVAEKYLLNAESSEVIITSDELANSLNLTDWSHYQL</sequence>
<dbReference type="SUPFAM" id="SSF63411">
    <property type="entry name" value="LuxS/MPP-like metallohydrolase"/>
    <property type="match status" value="4"/>
</dbReference>
<dbReference type="InterPro" id="IPR011249">
    <property type="entry name" value="Metalloenz_LuxS/M16"/>
</dbReference>
<proteinExistence type="predicted"/>
<reference evidence="2" key="2">
    <citation type="submission" date="2023-01" db="EMBL/GenBank/DDBJ databases">
        <title>Draft genome sequence of Litoribrevibacter albus strain NBRC 110071.</title>
        <authorList>
            <person name="Sun Q."/>
            <person name="Mori K."/>
        </authorList>
    </citation>
    <scope>NUCLEOTIDE SEQUENCE</scope>
    <source>
        <strain evidence="2">NBRC 110071</strain>
    </source>
</reference>
<dbReference type="GO" id="GO:0006508">
    <property type="term" value="P:proteolysis"/>
    <property type="evidence" value="ECO:0007669"/>
    <property type="project" value="InterPro"/>
</dbReference>
<dbReference type="InterPro" id="IPR007863">
    <property type="entry name" value="Peptidase_M16_C"/>
</dbReference>
<evidence type="ECO:0000313" key="3">
    <source>
        <dbReference type="Proteomes" id="UP001161389"/>
    </source>
</evidence>
<dbReference type="SMART" id="SM01264">
    <property type="entry name" value="M16C_associated"/>
    <property type="match status" value="1"/>
</dbReference>
<dbReference type="Pfam" id="PF00675">
    <property type="entry name" value="Peptidase_M16"/>
    <property type="match status" value="1"/>
</dbReference>
<dbReference type="InterPro" id="IPR055130">
    <property type="entry name" value="PreP_C"/>
</dbReference>
<reference evidence="2" key="1">
    <citation type="journal article" date="2014" name="Int. J. Syst. Evol. Microbiol.">
        <title>Complete genome sequence of Corynebacterium casei LMG S-19264T (=DSM 44701T), isolated from a smear-ripened cheese.</title>
        <authorList>
            <consortium name="US DOE Joint Genome Institute (JGI-PGF)"/>
            <person name="Walter F."/>
            <person name="Albersmeier A."/>
            <person name="Kalinowski J."/>
            <person name="Ruckert C."/>
        </authorList>
    </citation>
    <scope>NUCLEOTIDE SEQUENCE</scope>
    <source>
        <strain evidence="2">NBRC 110071</strain>
    </source>
</reference>
<dbReference type="InterPro" id="IPR013578">
    <property type="entry name" value="Peptidase_M16C_assoc"/>
</dbReference>
<dbReference type="AlphaFoldDB" id="A0AA37W6N6"/>
<gene>
    <name evidence="2" type="primary">preP2</name>
    <name evidence="2" type="ORF">GCM10007876_21840</name>
</gene>
<dbReference type="Pfam" id="PF05193">
    <property type="entry name" value="Peptidase_M16_C"/>
    <property type="match status" value="1"/>
</dbReference>
<comment type="caution">
    <text evidence="2">The sequence shown here is derived from an EMBL/GenBank/DDBJ whole genome shotgun (WGS) entry which is preliminary data.</text>
</comment>
<keyword evidence="3" id="KW-1185">Reference proteome</keyword>
<dbReference type="Pfam" id="PF08367">
    <property type="entry name" value="M16C_assoc"/>
    <property type="match status" value="1"/>
</dbReference>
<dbReference type="EMBL" id="BSNM01000014">
    <property type="protein sequence ID" value="GLQ31705.1"/>
    <property type="molecule type" value="Genomic_DNA"/>
</dbReference>
<dbReference type="PANTHER" id="PTHR43016:SF13">
    <property type="entry name" value="PRESEQUENCE PROTEASE, MITOCHONDRIAL"/>
    <property type="match status" value="1"/>
</dbReference>
<evidence type="ECO:0000313" key="2">
    <source>
        <dbReference type="EMBL" id="GLQ31705.1"/>
    </source>
</evidence>
<feature type="domain" description="Peptidase M16C associated" evidence="1">
    <location>
        <begin position="461"/>
        <end position="706"/>
    </location>
</feature>
<dbReference type="FunFam" id="3.30.830.10:FF:000011">
    <property type="entry name" value="Presequence protease, mitochondrial"/>
    <property type="match status" value="1"/>
</dbReference>
<evidence type="ECO:0000259" key="1">
    <source>
        <dbReference type="SMART" id="SM01264"/>
    </source>
</evidence>
<protein>
    <submittedName>
        <fullName evidence="2">Peptidase M16</fullName>
    </submittedName>
</protein>